<feature type="region of interest" description="Disordered" evidence="1">
    <location>
        <begin position="121"/>
        <end position="182"/>
    </location>
</feature>
<evidence type="ECO:0000256" key="2">
    <source>
        <dbReference type="SAM" id="Phobius"/>
    </source>
</evidence>
<reference evidence="3 4" key="1">
    <citation type="submission" date="2016-11" db="EMBL/GenBank/DDBJ databases">
        <authorList>
            <person name="Jaros S."/>
            <person name="Januszkiewicz K."/>
            <person name="Wedrychowicz H."/>
        </authorList>
    </citation>
    <scope>NUCLEOTIDE SEQUENCE [LARGE SCALE GENOMIC DNA]</scope>
    <source>
        <strain evidence="3 4">GAS242</strain>
    </source>
</reference>
<dbReference type="AlphaFoldDB" id="A0A1M5H317"/>
<dbReference type="Proteomes" id="UP000190675">
    <property type="component" value="Chromosome I"/>
</dbReference>
<keyword evidence="2" id="KW-0472">Membrane</keyword>
<dbReference type="RefSeq" id="WP_079564538.1">
    <property type="nucleotide sequence ID" value="NZ_LT670818.1"/>
</dbReference>
<keyword evidence="2" id="KW-1133">Transmembrane helix</keyword>
<name>A0A1M5H317_9BRAD</name>
<feature type="compositionally biased region" description="Polar residues" evidence="1">
    <location>
        <begin position="156"/>
        <end position="171"/>
    </location>
</feature>
<protein>
    <submittedName>
        <fullName evidence="3">Uncharacterized protein</fullName>
    </submittedName>
</protein>
<feature type="compositionally biased region" description="Low complexity" evidence="1">
    <location>
        <begin position="136"/>
        <end position="147"/>
    </location>
</feature>
<organism evidence="3 4">
    <name type="scientific">Bradyrhizobium erythrophlei</name>
    <dbReference type="NCBI Taxonomy" id="1437360"/>
    <lineage>
        <taxon>Bacteria</taxon>
        <taxon>Pseudomonadati</taxon>
        <taxon>Pseudomonadota</taxon>
        <taxon>Alphaproteobacteria</taxon>
        <taxon>Hyphomicrobiales</taxon>
        <taxon>Nitrobacteraceae</taxon>
        <taxon>Bradyrhizobium</taxon>
    </lineage>
</organism>
<keyword evidence="2" id="KW-0812">Transmembrane</keyword>
<dbReference type="OrthoDB" id="8213703at2"/>
<gene>
    <name evidence="3" type="ORF">SAMN05444169_0554</name>
</gene>
<evidence type="ECO:0000313" key="4">
    <source>
        <dbReference type="Proteomes" id="UP000190675"/>
    </source>
</evidence>
<accession>A0A1M5H317</accession>
<sequence length="182" mass="19270">MAKDHFLPNDRLPPFPCDDADQPEQSGIGNIVSSRTLKTVVLVFAALAIVFAIVSVGSGGSMPALQSTASAQALSPTAREAPAGDEMLAAFKAAFESKTEVDQPTAEATLNQFQAWAAKEGAQARVQPPQLAQDPRAQVVQQKARAQPLPKPRPAQASQTAPAQDLSSENAQWPVRIFGWGN</sequence>
<proteinExistence type="predicted"/>
<evidence type="ECO:0000313" key="3">
    <source>
        <dbReference type="EMBL" id="SHG10407.1"/>
    </source>
</evidence>
<feature type="region of interest" description="Disordered" evidence="1">
    <location>
        <begin position="1"/>
        <end position="23"/>
    </location>
</feature>
<dbReference type="EMBL" id="LT670818">
    <property type="protein sequence ID" value="SHG10407.1"/>
    <property type="molecule type" value="Genomic_DNA"/>
</dbReference>
<evidence type="ECO:0000256" key="1">
    <source>
        <dbReference type="SAM" id="MobiDB-lite"/>
    </source>
</evidence>
<feature type="transmembrane region" description="Helical" evidence="2">
    <location>
        <begin position="40"/>
        <end position="60"/>
    </location>
</feature>